<evidence type="ECO:0000256" key="7">
    <source>
        <dbReference type="SAM" id="Phobius"/>
    </source>
</evidence>
<name>A0A8J3DEF8_9BACT</name>
<dbReference type="GO" id="GO:0005886">
    <property type="term" value="C:plasma membrane"/>
    <property type="evidence" value="ECO:0007669"/>
    <property type="project" value="UniProtKB-SubCell"/>
</dbReference>
<dbReference type="InterPro" id="IPR045275">
    <property type="entry name" value="MscS_archaea/bacteria_type"/>
</dbReference>
<evidence type="ECO:0000259" key="10">
    <source>
        <dbReference type="Pfam" id="PF21082"/>
    </source>
</evidence>
<protein>
    <recommendedName>
        <fullName evidence="13">Mechanosensitive ion channel family protein</fullName>
    </recommendedName>
</protein>
<dbReference type="Proteomes" id="UP000642829">
    <property type="component" value="Unassembled WGS sequence"/>
</dbReference>
<dbReference type="InterPro" id="IPR011066">
    <property type="entry name" value="MscS_channel_C_sf"/>
</dbReference>
<evidence type="ECO:0000313" key="12">
    <source>
        <dbReference type="Proteomes" id="UP000642829"/>
    </source>
</evidence>
<organism evidence="11 12">
    <name type="scientific">Cerasicoccus arenae</name>
    <dbReference type="NCBI Taxonomy" id="424488"/>
    <lineage>
        <taxon>Bacteria</taxon>
        <taxon>Pseudomonadati</taxon>
        <taxon>Verrucomicrobiota</taxon>
        <taxon>Opitutia</taxon>
        <taxon>Puniceicoccales</taxon>
        <taxon>Cerasicoccaceae</taxon>
        <taxon>Cerasicoccus</taxon>
    </lineage>
</organism>
<evidence type="ECO:0000259" key="9">
    <source>
        <dbReference type="Pfam" id="PF00924"/>
    </source>
</evidence>
<dbReference type="SUPFAM" id="SSF82689">
    <property type="entry name" value="Mechanosensitive channel protein MscS (YggB), C-terminal domain"/>
    <property type="match status" value="1"/>
</dbReference>
<feature type="transmembrane region" description="Helical" evidence="7">
    <location>
        <begin position="321"/>
        <end position="344"/>
    </location>
</feature>
<gene>
    <name evidence="11" type="ORF">GCM10007047_30010</name>
</gene>
<comment type="caution">
    <text evidence="11">The sequence shown here is derived from an EMBL/GenBank/DDBJ whole genome shotgun (WGS) entry which is preliminary data.</text>
</comment>
<evidence type="ECO:0000256" key="3">
    <source>
        <dbReference type="ARBA" id="ARBA00022475"/>
    </source>
</evidence>
<keyword evidence="5 7" id="KW-1133">Transmembrane helix</keyword>
<evidence type="ECO:0000256" key="8">
    <source>
        <dbReference type="SAM" id="SignalP"/>
    </source>
</evidence>
<evidence type="ECO:0000256" key="6">
    <source>
        <dbReference type="ARBA" id="ARBA00023136"/>
    </source>
</evidence>
<comment type="similarity">
    <text evidence="2">Belongs to the MscS (TC 1.A.23) family.</text>
</comment>
<dbReference type="InterPro" id="IPR023408">
    <property type="entry name" value="MscS_beta-dom_sf"/>
</dbReference>
<accession>A0A8J3DEF8</accession>
<comment type="subcellular location">
    <subcellularLocation>
        <location evidence="1">Cell membrane</location>
        <topology evidence="1">Multi-pass membrane protein</topology>
    </subcellularLocation>
</comment>
<evidence type="ECO:0000313" key="11">
    <source>
        <dbReference type="EMBL" id="GHC10693.1"/>
    </source>
</evidence>
<evidence type="ECO:0000256" key="1">
    <source>
        <dbReference type="ARBA" id="ARBA00004651"/>
    </source>
</evidence>
<feature type="signal peptide" evidence="8">
    <location>
        <begin position="1"/>
        <end position="21"/>
    </location>
</feature>
<dbReference type="InterPro" id="IPR011014">
    <property type="entry name" value="MscS_channel_TM-2"/>
</dbReference>
<keyword evidence="6 7" id="KW-0472">Membrane</keyword>
<keyword evidence="4 7" id="KW-0812">Transmembrane</keyword>
<reference evidence="11" key="1">
    <citation type="journal article" date="2014" name="Int. J. Syst. Evol. Microbiol.">
        <title>Complete genome sequence of Corynebacterium casei LMG S-19264T (=DSM 44701T), isolated from a smear-ripened cheese.</title>
        <authorList>
            <consortium name="US DOE Joint Genome Institute (JGI-PGF)"/>
            <person name="Walter F."/>
            <person name="Albersmeier A."/>
            <person name="Kalinowski J."/>
            <person name="Ruckert C."/>
        </authorList>
    </citation>
    <scope>NUCLEOTIDE SEQUENCE</scope>
    <source>
        <strain evidence="11">KCTC 12870</strain>
    </source>
</reference>
<keyword evidence="8" id="KW-0732">Signal</keyword>
<dbReference type="PANTHER" id="PTHR30221:SF1">
    <property type="entry name" value="SMALL-CONDUCTANCE MECHANOSENSITIVE CHANNEL"/>
    <property type="match status" value="1"/>
</dbReference>
<feature type="transmembrane region" description="Helical" evidence="7">
    <location>
        <begin position="240"/>
        <end position="260"/>
    </location>
</feature>
<dbReference type="RefSeq" id="WP_200163384.1">
    <property type="nucleotide sequence ID" value="NZ_JAENIH010000038.1"/>
</dbReference>
<dbReference type="EMBL" id="BMXG01000024">
    <property type="protein sequence ID" value="GHC10693.1"/>
    <property type="molecule type" value="Genomic_DNA"/>
</dbReference>
<dbReference type="SUPFAM" id="SSF50182">
    <property type="entry name" value="Sm-like ribonucleoproteins"/>
    <property type="match status" value="1"/>
</dbReference>
<keyword evidence="12" id="KW-1185">Reference proteome</keyword>
<evidence type="ECO:0000256" key="5">
    <source>
        <dbReference type="ARBA" id="ARBA00022989"/>
    </source>
</evidence>
<feature type="transmembrane region" description="Helical" evidence="7">
    <location>
        <begin position="381"/>
        <end position="403"/>
    </location>
</feature>
<feature type="domain" description="Mechanosensitive ion channel MscS" evidence="9">
    <location>
        <begin position="407"/>
        <end position="470"/>
    </location>
</feature>
<feature type="chain" id="PRO_5035210299" description="Mechanosensitive ion channel family protein" evidence="8">
    <location>
        <begin position="22"/>
        <end position="607"/>
    </location>
</feature>
<evidence type="ECO:0000256" key="4">
    <source>
        <dbReference type="ARBA" id="ARBA00022692"/>
    </source>
</evidence>
<feature type="transmembrane region" description="Helical" evidence="7">
    <location>
        <begin position="281"/>
        <end position="301"/>
    </location>
</feature>
<dbReference type="PANTHER" id="PTHR30221">
    <property type="entry name" value="SMALL-CONDUCTANCE MECHANOSENSITIVE CHANNEL"/>
    <property type="match status" value="1"/>
</dbReference>
<keyword evidence="3" id="KW-1003">Cell membrane</keyword>
<dbReference type="Gene3D" id="3.30.70.100">
    <property type="match status" value="1"/>
</dbReference>
<proteinExistence type="inferred from homology"/>
<dbReference type="InterPro" id="IPR010920">
    <property type="entry name" value="LSM_dom_sf"/>
</dbReference>
<dbReference type="InterPro" id="IPR049278">
    <property type="entry name" value="MS_channel_C"/>
</dbReference>
<dbReference type="InterPro" id="IPR006685">
    <property type="entry name" value="MscS_channel_2nd"/>
</dbReference>
<feature type="domain" description="Mechanosensitive ion channel MscS C-terminal" evidence="10">
    <location>
        <begin position="481"/>
        <end position="582"/>
    </location>
</feature>
<dbReference type="Pfam" id="PF21082">
    <property type="entry name" value="MS_channel_3rd"/>
    <property type="match status" value="1"/>
</dbReference>
<dbReference type="GO" id="GO:0008381">
    <property type="term" value="F:mechanosensitive monoatomic ion channel activity"/>
    <property type="evidence" value="ECO:0007669"/>
    <property type="project" value="InterPro"/>
</dbReference>
<dbReference type="Pfam" id="PF00924">
    <property type="entry name" value="MS_channel_2nd"/>
    <property type="match status" value="1"/>
</dbReference>
<sequence length="607" mass="68210">MRSIIKYLILLLCFGPMSAFSQNLSKENISTGRGDLLQSAHSHAPIYVPECSSPQATIKSFNELAKAVGDVFKGGDYYGDVDWTQEQQLIALYGKMDYLMNTDSLAEDDRYAQINIIISQLVEILDRIETPEIESIPSAHELPEGVEYWQLPRTEISLEQLQEGPRKGDWVFSKHTMHQMDDLYARVETLPYRTDAIVGDINVDGGLLDNYIAFTGPLIPVDFTKKIPRVLRVKLFGDPIWKYLATLITLMFLGAIYWLVRFLTRFRQDKYDSPNHIGMQFRRLTLPLFMMLLLPLTINLITVDIRLRILPLAITDDILWLAFYFTAFWLSVCVANVISAIIIASPKISPFGLDASLVRLSCRLVAYLVGVWILVEGMQRLGLSLVPLIAGVSVGGLAFALAARPTLGNILGGVLIFADRPFKVGERVVINKHDGVVEEIGLRSTRIRTLDGHLLTVPNEEVSSSYVENIGQRPHVKRLLNVTLTYDTSPEKIKEAMDIIKQLLSEDEDGGKTAEDLGRPSNRHVNSGDFPPRVYFNDLNADSLNIMVIYWFTPADYFDYLAHATWFNLELIGRFNAAGIDFAFPTQTIELKQNESGPSTQPNTSDA</sequence>
<evidence type="ECO:0008006" key="13">
    <source>
        <dbReference type="Google" id="ProtNLM"/>
    </source>
</evidence>
<reference evidence="11" key="2">
    <citation type="submission" date="2020-09" db="EMBL/GenBank/DDBJ databases">
        <authorList>
            <person name="Sun Q."/>
            <person name="Kim S."/>
        </authorList>
    </citation>
    <scope>NUCLEOTIDE SEQUENCE</scope>
    <source>
        <strain evidence="11">KCTC 12870</strain>
    </source>
</reference>
<dbReference type="AlphaFoldDB" id="A0A8J3DEF8"/>
<dbReference type="Gene3D" id="1.10.287.1260">
    <property type="match status" value="1"/>
</dbReference>
<dbReference type="Gene3D" id="2.30.30.60">
    <property type="match status" value="1"/>
</dbReference>
<dbReference type="SUPFAM" id="SSF82861">
    <property type="entry name" value="Mechanosensitive channel protein MscS (YggB), transmembrane region"/>
    <property type="match status" value="1"/>
</dbReference>
<evidence type="ECO:0000256" key="2">
    <source>
        <dbReference type="ARBA" id="ARBA00008017"/>
    </source>
</evidence>